<evidence type="ECO:0000313" key="1">
    <source>
        <dbReference type="EMBL" id="KAJ9091626.1"/>
    </source>
</evidence>
<dbReference type="Proteomes" id="UP001230649">
    <property type="component" value="Unassembled WGS sequence"/>
</dbReference>
<keyword evidence="2" id="KW-1185">Reference proteome</keyword>
<comment type="caution">
    <text evidence="1">The sequence shown here is derived from an EMBL/GenBank/DDBJ whole genome shotgun (WGS) entry which is preliminary data.</text>
</comment>
<reference evidence="1" key="1">
    <citation type="submission" date="2023-04" db="EMBL/GenBank/DDBJ databases">
        <title>Draft Genome sequencing of Naganishia species isolated from polar environments using Oxford Nanopore Technology.</title>
        <authorList>
            <person name="Leo P."/>
            <person name="Venkateswaran K."/>
        </authorList>
    </citation>
    <scope>NUCLEOTIDE SEQUENCE</scope>
    <source>
        <strain evidence="1">MNA-CCFEE 5262</strain>
    </source>
</reference>
<protein>
    <submittedName>
        <fullName evidence="1">Uncharacterized protein</fullName>
    </submittedName>
</protein>
<sequence length="871" mass="98130">MTLSWSSHIISVIASVFSKATPSTCDWVIRWVEVKVTSAPQWGEGNLVGGEPLGQGSYGKVVIVHQKDDSSKVYACKYFRNPIKRKYCNELTVLKRMNEMDHRNIIRLEASIHYGWDPSTVIALVFPRIERTLGQCISARRFGQLQPKVFAALVRQMLDGVQAIHSAGILHLDLKPDNVMIDADGTVKPIDFGISLSEEMVSRDDWQLVELVTSFYQAPELFFGNKPNRQADIFGAGVSLQSFLARVPILPGNPAGGQPEKAHRPVAIDFETQLASLQNIEQDLTTDFVNGRWEAASDMALNMCQNPRLEVFFKAVDKALPPGIWHRYCIEACDRWLKTARQANHIREFVEHLPKKPRDIKDFPRAVCNLPAHAKRRAFSRVVQECASVLVGHSDEWERLDSSDALLFCLQVAFWWSSFRMKTTLDHQPRVANFAARVPVFAATAQPGEELAALFHAWQTLELMCMDQNASECVAQARTGLTELWKQQEVRSTDRDDGRITATLRPATTRKEAPLPVPEEAMPLRDMAAVGGQVERANEHVDMPPDTHATALTWAESLADRPHASLASALKDALTTLPFHSRPRELFKMPANFVDPLPADFTMEKMLGCLGDLRGLVLDSDRLVDNRSVDRLRNSERRVLQEALRRFWTSSVKDPSILAVLQLAETRRYVVIQLNKRGKGTLCWADGLEKGEPIWLPAQQQLWRGFLDQEFAATVKIDVPRQDGDTSCGSLAVEMVRVQVRLVFGKKGKFHRYRSQVAVRIDLFISTMERKWAEPIRLNMTEAVETNTLYNGGAILRIRSDLLPTTTASGGSAYEPQLWFNHLKSCKFISEPDAEQLVDRDVETDNSKRRTEDCQMARAITKENGDPIASK</sequence>
<gene>
    <name evidence="1" type="ORF">QFC20_007589</name>
</gene>
<accession>A0ACC2UXZ8</accession>
<proteinExistence type="predicted"/>
<name>A0ACC2UXZ8_9TREE</name>
<evidence type="ECO:0000313" key="2">
    <source>
        <dbReference type="Proteomes" id="UP001230649"/>
    </source>
</evidence>
<dbReference type="EMBL" id="JASBWS010000196">
    <property type="protein sequence ID" value="KAJ9091626.1"/>
    <property type="molecule type" value="Genomic_DNA"/>
</dbReference>
<organism evidence="1 2">
    <name type="scientific">Naganishia adeliensis</name>
    <dbReference type="NCBI Taxonomy" id="92952"/>
    <lineage>
        <taxon>Eukaryota</taxon>
        <taxon>Fungi</taxon>
        <taxon>Dikarya</taxon>
        <taxon>Basidiomycota</taxon>
        <taxon>Agaricomycotina</taxon>
        <taxon>Tremellomycetes</taxon>
        <taxon>Filobasidiales</taxon>
        <taxon>Filobasidiaceae</taxon>
        <taxon>Naganishia</taxon>
    </lineage>
</organism>